<dbReference type="Gene3D" id="3.40.50.10330">
    <property type="entry name" value="Probable inorganic polyphosphate/atp-NAD kinase, domain 1"/>
    <property type="match status" value="1"/>
</dbReference>
<dbReference type="GO" id="GO:0046512">
    <property type="term" value="P:sphingosine biosynthetic process"/>
    <property type="evidence" value="ECO:0007669"/>
    <property type="project" value="TreeGrafter"/>
</dbReference>
<dbReference type="Pfam" id="PF19279">
    <property type="entry name" value="YegS_C"/>
    <property type="match status" value="1"/>
</dbReference>
<feature type="domain" description="DAGKc" evidence="5">
    <location>
        <begin position="73"/>
        <end position="213"/>
    </location>
</feature>
<keyword evidence="3 6" id="KW-0418">Kinase</keyword>
<evidence type="ECO:0000313" key="7">
    <source>
        <dbReference type="Proteomes" id="UP000756346"/>
    </source>
</evidence>
<dbReference type="GO" id="GO:0001727">
    <property type="term" value="F:lipid kinase activity"/>
    <property type="evidence" value="ECO:0007669"/>
    <property type="project" value="TreeGrafter"/>
</dbReference>
<dbReference type="AlphaFoldDB" id="A0A9P8YD65"/>
<evidence type="ECO:0000313" key="6">
    <source>
        <dbReference type="EMBL" id="KAH7039647.1"/>
    </source>
</evidence>
<dbReference type="PANTHER" id="PTHR12358">
    <property type="entry name" value="SPHINGOSINE KINASE"/>
    <property type="match status" value="1"/>
</dbReference>
<evidence type="ECO:0000256" key="2">
    <source>
        <dbReference type="ARBA" id="ARBA00022741"/>
    </source>
</evidence>
<comment type="caution">
    <text evidence="6">The sequence shown here is derived from an EMBL/GenBank/DDBJ whole genome shotgun (WGS) entry which is preliminary data.</text>
</comment>
<dbReference type="InterPro" id="IPR001206">
    <property type="entry name" value="Diacylglycerol_kinase_cat_dom"/>
</dbReference>
<keyword evidence="4" id="KW-0067">ATP-binding</keyword>
<dbReference type="RefSeq" id="XP_046017702.1">
    <property type="nucleotide sequence ID" value="XM_046149195.1"/>
</dbReference>
<evidence type="ECO:0000256" key="4">
    <source>
        <dbReference type="ARBA" id="ARBA00022840"/>
    </source>
</evidence>
<dbReference type="InterPro" id="IPR045540">
    <property type="entry name" value="YegS/DAGK_C"/>
</dbReference>
<evidence type="ECO:0000256" key="3">
    <source>
        <dbReference type="ARBA" id="ARBA00022777"/>
    </source>
</evidence>
<evidence type="ECO:0000259" key="5">
    <source>
        <dbReference type="PROSITE" id="PS50146"/>
    </source>
</evidence>
<dbReference type="GO" id="GO:0005524">
    <property type="term" value="F:ATP binding"/>
    <property type="evidence" value="ECO:0007669"/>
    <property type="project" value="UniProtKB-KW"/>
</dbReference>
<dbReference type="OrthoDB" id="3853857at2759"/>
<dbReference type="PROSITE" id="PS50146">
    <property type="entry name" value="DAGK"/>
    <property type="match status" value="1"/>
</dbReference>
<feature type="non-terminal residue" evidence="6">
    <location>
        <position position="1"/>
    </location>
</feature>
<name>A0A9P8YD65_9PEZI</name>
<dbReference type="Pfam" id="PF00781">
    <property type="entry name" value="DAGK_cat"/>
    <property type="match status" value="1"/>
</dbReference>
<dbReference type="SMART" id="SM00046">
    <property type="entry name" value="DAGKc"/>
    <property type="match status" value="1"/>
</dbReference>
<dbReference type="InterPro" id="IPR050187">
    <property type="entry name" value="Lipid_Phosphate_FormReg"/>
</dbReference>
<protein>
    <submittedName>
        <fullName evidence="6">Diacylglycerol kinase catalytic domain-containing protein</fullName>
    </submittedName>
</protein>
<dbReference type="GO" id="GO:0016020">
    <property type="term" value="C:membrane"/>
    <property type="evidence" value="ECO:0007669"/>
    <property type="project" value="TreeGrafter"/>
</dbReference>
<dbReference type="InterPro" id="IPR016064">
    <property type="entry name" value="NAD/diacylglycerol_kinase_sf"/>
</dbReference>
<gene>
    <name evidence="6" type="ORF">B0I36DRAFT_232981</name>
</gene>
<organism evidence="6 7">
    <name type="scientific">Microdochium trichocladiopsis</name>
    <dbReference type="NCBI Taxonomy" id="1682393"/>
    <lineage>
        <taxon>Eukaryota</taxon>
        <taxon>Fungi</taxon>
        <taxon>Dikarya</taxon>
        <taxon>Ascomycota</taxon>
        <taxon>Pezizomycotina</taxon>
        <taxon>Sordariomycetes</taxon>
        <taxon>Xylariomycetidae</taxon>
        <taxon>Xylariales</taxon>
        <taxon>Microdochiaceae</taxon>
        <taxon>Microdochium</taxon>
    </lineage>
</organism>
<keyword evidence="1" id="KW-0808">Transferase</keyword>
<dbReference type="GO" id="GO:0005737">
    <property type="term" value="C:cytoplasm"/>
    <property type="evidence" value="ECO:0007669"/>
    <property type="project" value="TreeGrafter"/>
</dbReference>
<dbReference type="InterPro" id="IPR055916">
    <property type="entry name" value="DUF7493"/>
</dbReference>
<evidence type="ECO:0000256" key="1">
    <source>
        <dbReference type="ARBA" id="ARBA00022679"/>
    </source>
</evidence>
<dbReference type="InterPro" id="IPR017438">
    <property type="entry name" value="ATP-NAD_kinase_N"/>
</dbReference>
<sequence>NSPNQLAIPFYNILWAEVTTNASSSAITIDYALPTSAKHVRPEKLTYPLGDVPVPDATKWTEVLLAKAYGNSQRRKRAKAIVNPHAGPGGADKIWDREVRPLFEAARMPLDVSRTTYTGEAITICEQLDISQFDVVIPCSGDGLPYEVFNGLGKRPDARKALSDLAVAHIPCGSGNGMTCNLYGSPPSPSLAALGIVKGVRGKMDLMSVTQGDRRMLSFLSQSLGIIAESDLGTENMRWMGATRFDVGVVQRIFSKKVYPCEVAVKVEIADKHAIKAHYKRVRTQEEATLAALANGEDVGGGSEKHVLEEQWEGEGLPPLKYGTINDKVPEDWEQTTYEKMGNFYNGNMAWMAPAANFFPAACINDGLMDLVYNDGDLSASKYITLMTAVESGKFFDNPHMTYRKISAYRITPRAQTHGYISIDGEKVPFEPFQVEIHPGLATVLSKTGRYEAPGPNGWEQA</sequence>
<dbReference type="EMBL" id="JAGTJQ010000001">
    <property type="protein sequence ID" value="KAH7039647.1"/>
    <property type="molecule type" value="Genomic_DNA"/>
</dbReference>
<accession>A0A9P8YD65</accession>
<dbReference type="SUPFAM" id="SSF111331">
    <property type="entry name" value="NAD kinase/diacylglycerol kinase-like"/>
    <property type="match status" value="1"/>
</dbReference>
<reference evidence="6" key="1">
    <citation type="journal article" date="2021" name="Nat. Commun.">
        <title>Genetic determinants of endophytism in the Arabidopsis root mycobiome.</title>
        <authorList>
            <person name="Mesny F."/>
            <person name="Miyauchi S."/>
            <person name="Thiergart T."/>
            <person name="Pickel B."/>
            <person name="Atanasova L."/>
            <person name="Karlsson M."/>
            <person name="Huettel B."/>
            <person name="Barry K.W."/>
            <person name="Haridas S."/>
            <person name="Chen C."/>
            <person name="Bauer D."/>
            <person name="Andreopoulos W."/>
            <person name="Pangilinan J."/>
            <person name="LaButti K."/>
            <person name="Riley R."/>
            <person name="Lipzen A."/>
            <person name="Clum A."/>
            <person name="Drula E."/>
            <person name="Henrissat B."/>
            <person name="Kohler A."/>
            <person name="Grigoriev I.V."/>
            <person name="Martin F.M."/>
            <person name="Hacquard S."/>
        </authorList>
    </citation>
    <scope>NUCLEOTIDE SEQUENCE</scope>
    <source>
        <strain evidence="6">MPI-CAGE-CH-0230</strain>
    </source>
</reference>
<proteinExistence type="predicted"/>
<dbReference type="Proteomes" id="UP000756346">
    <property type="component" value="Unassembled WGS sequence"/>
</dbReference>
<dbReference type="Pfam" id="PF24321">
    <property type="entry name" value="DUF7493"/>
    <property type="match status" value="1"/>
</dbReference>
<dbReference type="PANTHER" id="PTHR12358:SF31">
    <property type="entry name" value="ACYLGLYCEROL KINASE, MITOCHONDRIAL"/>
    <property type="match status" value="1"/>
</dbReference>
<dbReference type="GeneID" id="70178741"/>
<keyword evidence="2" id="KW-0547">Nucleotide-binding</keyword>
<dbReference type="Gene3D" id="2.60.200.40">
    <property type="match status" value="1"/>
</dbReference>
<keyword evidence="7" id="KW-1185">Reference proteome</keyword>